<evidence type="ECO:0000256" key="1">
    <source>
        <dbReference type="SAM" id="MobiDB-lite"/>
    </source>
</evidence>
<protein>
    <submittedName>
        <fullName evidence="2">Uncharacterized protein</fullName>
    </submittedName>
</protein>
<feature type="compositionally biased region" description="Basic and acidic residues" evidence="1">
    <location>
        <begin position="1"/>
        <end position="13"/>
    </location>
</feature>
<gene>
    <name evidence="2" type="ORF">JZ751_015952</name>
</gene>
<sequence>MCELSDKDARGDDQNPTCKLPLAEQQKHGGRRTPRGYCNFGNEDEDDEEKGPDLEARFMPGAAAPEFGECFNRNALNQPSCLNMAVGIADKNDHCYMEVLDCTEMSPVLGKRGPFHNQ</sequence>
<dbReference type="AlphaFoldDB" id="A0A8T2P1K3"/>
<comment type="caution">
    <text evidence="2">The sequence shown here is derived from an EMBL/GenBank/DDBJ whole genome shotgun (WGS) entry which is preliminary data.</text>
</comment>
<reference evidence="2" key="1">
    <citation type="thesis" date="2021" institute="BYU ScholarsArchive" country="Provo, UT, USA">
        <title>Applications of and Algorithms for Genome Assembly and Genomic Analyses with an Emphasis on Marine Teleosts.</title>
        <authorList>
            <person name="Pickett B.D."/>
        </authorList>
    </citation>
    <scope>NUCLEOTIDE SEQUENCE</scope>
    <source>
        <strain evidence="2">HI-2016</strain>
    </source>
</reference>
<dbReference type="Proteomes" id="UP000824540">
    <property type="component" value="Unassembled WGS sequence"/>
</dbReference>
<keyword evidence="3" id="KW-1185">Reference proteome</keyword>
<evidence type="ECO:0000313" key="2">
    <source>
        <dbReference type="EMBL" id="KAG9342547.1"/>
    </source>
</evidence>
<accession>A0A8T2P1K3</accession>
<evidence type="ECO:0000313" key="3">
    <source>
        <dbReference type="Proteomes" id="UP000824540"/>
    </source>
</evidence>
<organism evidence="2 3">
    <name type="scientific">Albula glossodonta</name>
    <name type="common">roundjaw bonefish</name>
    <dbReference type="NCBI Taxonomy" id="121402"/>
    <lineage>
        <taxon>Eukaryota</taxon>
        <taxon>Metazoa</taxon>
        <taxon>Chordata</taxon>
        <taxon>Craniata</taxon>
        <taxon>Vertebrata</taxon>
        <taxon>Euteleostomi</taxon>
        <taxon>Actinopterygii</taxon>
        <taxon>Neopterygii</taxon>
        <taxon>Teleostei</taxon>
        <taxon>Albuliformes</taxon>
        <taxon>Albulidae</taxon>
        <taxon>Albula</taxon>
    </lineage>
</organism>
<name>A0A8T2P1K3_9TELE</name>
<feature type="region of interest" description="Disordered" evidence="1">
    <location>
        <begin position="1"/>
        <end position="52"/>
    </location>
</feature>
<dbReference type="EMBL" id="JAFBMS010000027">
    <property type="protein sequence ID" value="KAG9342547.1"/>
    <property type="molecule type" value="Genomic_DNA"/>
</dbReference>
<proteinExistence type="predicted"/>